<dbReference type="InterPro" id="IPR051888">
    <property type="entry name" value="UPF0148_domain"/>
</dbReference>
<dbReference type="PANTHER" id="PTHR16537:SF1">
    <property type="entry name" value="PROTEIN ZNRD2"/>
    <property type="match status" value="1"/>
</dbReference>
<reference evidence="2" key="1">
    <citation type="submission" date="2022-07" db="EMBL/GenBank/DDBJ databases">
        <title>Phylogenomic reconstructions and comparative analyses of Kickxellomycotina fungi.</title>
        <authorList>
            <person name="Reynolds N.K."/>
            <person name="Stajich J.E."/>
            <person name="Barry K."/>
            <person name="Grigoriev I.V."/>
            <person name="Crous P."/>
            <person name="Smith M.E."/>
        </authorList>
    </citation>
    <scope>NUCLEOTIDE SEQUENCE</scope>
    <source>
        <strain evidence="2">NRRL 3115</strain>
    </source>
</reference>
<evidence type="ECO:0000313" key="3">
    <source>
        <dbReference type="Proteomes" id="UP001151518"/>
    </source>
</evidence>
<dbReference type="Pfam" id="PF06677">
    <property type="entry name" value="Auto_anti-p27"/>
    <property type="match status" value="2"/>
</dbReference>
<evidence type="ECO:0000256" key="1">
    <source>
        <dbReference type="SAM" id="MobiDB-lite"/>
    </source>
</evidence>
<comment type="caution">
    <text evidence="2">The sequence shown here is derived from an EMBL/GenBank/DDBJ whole genome shotgun (WGS) entry which is preliminary data.</text>
</comment>
<evidence type="ECO:0000313" key="2">
    <source>
        <dbReference type="EMBL" id="KAJ2678602.1"/>
    </source>
</evidence>
<dbReference type="InterPro" id="IPR009563">
    <property type="entry name" value="SSSCA1"/>
</dbReference>
<feature type="region of interest" description="Disordered" evidence="1">
    <location>
        <begin position="107"/>
        <end position="128"/>
    </location>
</feature>
<dbReference type="PANTHER" id="PTHR16537">
    <property type="entry name" value="SJOEGREN SYNDROME/SCLERODERMA AUTOANTIGEN 1"/>
    <property type="match status" value="1"/>
</dbReference>
<protein>
    <submittedName>
        <fullName evidence="2">Uncharacterized protein</fullName>
    </submittedName>
</protein>
<gene>
    <name evidence="2" type="ORF">GGI25_002190</name>
</gene>
<proteinExistence type="predicted"/>
<name>A0A9W8G9F5_9FUNG</name>
<accession>A0A9W8G9F5</accession>
<feature type="compositionally biased region" description="Basic and acidic residues" evidence="1">
    <location>
        <begin position="115"/>
        <end position="126"/>
    </location>
</feature>
<dbReference type="EMBL" id="JANBTW010000019">
    <property type="protein sequence ID" value="KAJ2678602.1"/>
    <property type="molecule type" value="Genomic_DNA"/>
</dbReference>
<sequence length="288" mass="31697">MGSRLDVITGRMSKLMLRRWPMLADLCKIDGCSSPLMRDPSTGATKCVWHDAKELFPDELTEEEREATSLAIASTTDSSDSVTKADEKLSVDAEKFDLEDGTAYKAVEEEEDEQAQLRREKRDQGDRASQLVAKRLLQGWKMIDRSCSNEECHNVPLVQDRDKVQFCVICERRYMDEADYVKLYGDAGPKSVFSQSASSQSKVPDVASTTAAPATTIESKKAVIPKSKAKESLSSDTSAAKNAIDALNAKIASLSAQLLENTKPKDIVRITNAISSCAKAIHKCKKLL</sequence>
<dbReference type="Proteomes" id="UP001151518">
    <property type="component" value="Unassembled WGS sequence"/>
</dbReference>
<organism evidence="2 3">
    <name type="scientific">Coemansia spiralis</name>
    <dbReference type="NCBI Taxonomy" id="417178"/>
    <lineage>
        <taxon>Eukaryota</taxon>
        <taxon>Fungi</taxon>
        <taxon>Fungi incertae sedis</taxon>
        <taxon>Zoopagomycota</taxon>
        <taxon>Kickxellomycotina</taxon>
        <taxon>Kickxellomycetes</taxon>
        <taxon>Kickxellales</taxon>
        <taxon>Kickxellaceae</taxon>
        <taxon>Coemansia</taxon>
    </lineage>
</organism>
<dbReference type="AlphaFoldDB" id="A0A9W8G9F5"/>
<dbReference type="OrthoDB" id="28939at2759"/>